<reference evidence="2 3" key="1">
    <citation type="submission" date="2024-06" db="EMBL/GenBank/DDBJ databases">
        <title>Sorghum-associated microbial communities from plants grown in Nebraska, USA.</title>
        <authorList>
            <person name="Schachtman D."/>
        </authorList>
    </citation>
    <scope>NUCLEOTIDE SEQUENCE [LARGE SCALE GENOMIC DNA]</scope>
    <source>
        <strain evidence="2 3">1073</strain>
    </source>
</reference>
<dbReference type="Proteomes" id="UP001549184">
    <property type="component" value="Unassembled WGS sequence"/>
</dbReference>
<evidence type="ECO:0000256" key="1">
    <source>
        <dbReference type="SAM" id="Phobius"/>
    </source>
</evidence>
<dbReference type="RefSeq" id="WP_354015763.1">
    <property type="nucleotide sequence ID" value="NZ_JBEPMU010000006.1"/>
</dbReference>
<keyword evidence="3" id="KW-1185">Reference proteome</keyword>
<keyword evidence="1" id="KW-0472">Membrane</keyword>
<keyword evidence="1" id="KW-1133">Transmembrane helix</keyword>
<proteinExistence type="predicted"/>
<evidence type="ECO:0000313" key="2">
    <source>
        <dbReference type="EMBL" id="MET3654409.1"/>
    </source>
</evidence>
<evidence type="ECO:0008006" key="4">
    <source>
        <dbReference type="Google" id="ProtNLM"/>
    </source>
</evidence>
<keyword evidence="1" id="KW-0812">Transmembrane</keyword>
<organism evidence="2 3">
    <name type="scientific">Dyella japonica</name>
    <dbReference type="NCBI Taxonomy" id="231455"/>
    <lineage>
        <taxon>Bacteria</taxon>
        <taxon>Pseudomonadati</taxon>
        <taxon>Pseudomonadota</taxon>
        <taxon>Gammaproteobacteria</taxon>
        <taxon>Lysobacterales</taxon>
        <taxon>Rhodanobacteraceae</taxon>
        <taxon>Dyella</taxon>
    </lineage>
</organism>
<dbReference type="EMBL" id="JBEPMU010000006">
    <property type="protein sequence ID" value="MET3654409.1"/>
    <property type="molecule type" value="Genomic_DNA"/>
</dbReference>
<gene>
    <name evidence="2" type="ORF">ABIC75_004147</name>
</gene>
<feature type="transmembrane region" description="Helical" evidence="1">
    <location>
        <begin position="121"/>
        <end position="143"/>
    </location>
</feature>
<sequence length="164" mass="19039">MKQGDEGQLAGLGKGHCLARYVTHIPSDYPIRLLEPRLCGFAILFSFPILFYPSRNVFGVLDNHMLRRWVFRYRAGALSFKPKEVLLSASRWMMVYGRLMLAMLGLMGFQAYHLASRQSTVTLLLIAKLVELAAIFVGMGWFIQRIYIRPWLIQRRTQVYQRKP</sequence>
<name>A0ABV2K2V9_9GAMM</name>
<protein>
    <recommendedName>
        <fullName evidence="4">DUF418 domain-containing protein</fullName>
    </recommendedName>
</protein>
<evidence type="ECO:0000313" key="3">
    <source>
        <dbReference type="Proteomes" id="UP001549184"/>
    </source>
</evidence>
<comment type="caution">
    <text evidence="2">The sequence shown here is derived from an EMBL/GenBank/DDBJ whole genome shotgun (WGS) entry which is preliminary data.</text>
</comment>
<feature type="transmembrane region" description="Helical" evidence="1">
    <location>
        <begin position="95"/>
        <end position="115"/>
    </location>
</feature>
<accession>A0ABV2K2V9</accession>